<evidence type="ECO:0000256" key="5">
    <source>
        <dbReference type="ARBA" id="ARBA00023239"/>
    </source>
</evidence>
<evidence type="ECO:0000256" key="2">
    <source>
        <dbReference type="ARBA" id="ARBA00022692"/>
    </source>
</evidence>
<dbReference type="STRING" id="1618563.UU12_C0023G0001"/>
<feature type="non-terminal residue" evidence="7">
    <location>
        <position position="1"/>
    </location>
</feature>
<keyword evidence="3" id="KW-1133">Transmembrane helix</keyword>
<dbReference type="InterPro" id="IPR003770">
    <property type="entry name" value="MLTG-like"/>
</dbReference>
<dbReference type="Pfam" id="PF02618">
    <property type="entry name" value="YceG"/>
    <property type="match status" value="1"/>
</dbReference>
<name>A0A0G0SZT2_9BACT</name>
<evidence type="ECO:0000256" key="1">
    <source>
        <dbReference type="ARBA" id="ARBA00022475"/>
    </source>
</evidence>
<evidence type="ECO:0000313" key="8">
    <source>
        <dbReference type="Proteomes" id="UP000034562"/>
    </source>
</evidence>
<protein>
    <submittedName>
        <fullName evidence="7">Aminodeoxychorismate lyase</fullName>
    </submittedName>
</protein>
<dbReference type="GO" id="GO:0016829">
    <property type="term" value="F:lyase activity"/>
    <property type="evidence" value="ECO:0007669"/>
    <property type="project" value="UniProtKB-KW"/>
</dbReference>
<dbReference type="PANTHER" id="PTHR30518">
    <property type="entry name" value="ENDOLYTIC MUREIN TRANSGLYCOSYLASE"/>
    <property type="match status" value="1"/>
</dbReference>
<keyword evidence="6" id="KW-0961">Cell wall biogenesis/degradation</keyword>
<dbReference type="EMBL" id="LBZK01000023">
    <property type="protein sequence ID" value="KKR70328.1"/>
    <property type="molecule type" value="Genomic_DNA"/>
</dbReference>
<dbReference type="GO" id="GO:0071555">
    <property type="term" value="P:cell wall organization"/>
    <property type="evidence" value="ECO:0007669"/>
    <property type="project" value="UniProtKB-KW"/>
</dbReference>
<dbReference type="Gene3D" id="3.30.1490.480">
    <property type="entry name" value="Endolytic murein transglycosylase"/>
    <property type="match status" value="1"/>
</dbReference>
<dbReference type="AlphaFoldDB" id="A0A0G0SZT2"/>
<reference evidence="7 8" key="1">
    <citation type="journal article" date="2015" name="Nature">
        <title>rRNA introns, odd ribosomes, and small enigmatic genomes across a large radiation of phyla.</title>
        <authorList>
            <person name="Brown C.T."/>
            <person name="Hug L.A."/>
            <person name="Thomas B.C."/>
            <person name="Sharon I."/>
            <person name="Castelle C.J."/>
            <person name="Singh A."/>
            <person name="Wilkins M.J."/>
            <person name="Williams K.H."/>
            <person name="Banfield J.F."/>
        </authorList>
    </citation>
    <scope>NUCLEOTIDE SEQUENCE [LARGE SCALE GENOMIC DNA]</scope>
</reference>
<keyword evidence="4" id="KW-0472">Membrane</keyword>
<evidence type="ECO:0000313" key="7">
    <source>
        <dbReference type="EMBL" id="KKR70328.1"/>
    </source>
</evidence>
<evidence type="ECO:0000256" key="6">
    <source>
        <dbReference type="ARBA" id="ARBA00023316"/>
    </source>
</evidence>
<dbReference type="HAMAP" id="MF_02065">
    <property type="entry name" value="MltG"/>
    <property type="match status" value="1"/>
</dbReference>
<sequence>EVFVVPQQVFYDVTAESLMDLKFIKSAKAFTFLLDNFTKPAEIKPGGYKLSRNMNAWQVMKKITGEIDLAWITISFCPRKEQVGEKLATALKWDKDKLDAWNNLYKNDNPEYFEGVYYPDTYLIPVDETPVQVAQRFIGHFNEKFAPFTDGFVAKDIKWTTGLKIASLIAREAGGVRDMKIISGVIWNRLDTDMRLQIDSTMQYTLGKREDGSWWGPVSLKEKKNESPYNTYLHEGLPPTPICSPNIDAIDAALNPQETDCLYYLHDSAKEIHCAITYEGHLSNIKIYLK</sequence>
<keyword evidence="2" id="KW-0812">Transmembrane</keyword>
<proteinExistence type="inferred from homology"/>
<keyword evidence="1" id="KW-1003">Cell membrane</keyword>
<dbReference type="Proteomes" id="UP000034562">
    <property type="component" value="Unassembled WGS sequence"/>
</dbReference>
<dbReference type="PANTHER" id="PTHR30518:SF2">
    <property type="entry name" value="ENDOLYTIC MUREIN TRANSGLYCOSYLASE"/>
    <property type="match status" value="1"/>
</dbReference>
<comment type="caution">
    <text evidence="7">The sequence shown here is derived from an EMBL/GenBank/DDBJ whole genome shotgun (WGS) entry which is preliminary data.</text>
</comment>
<accession>A0A0G0SZT2</accession>
<organism evidence="7 8">
    <name type="scientific">Candidatus Woesebacteria bacterium GW2011_GWA2_40_7b</name>
    <dbReference type="NCBI Taxonomy" id="1618563"/>
    <lineage>
        <taxon>Bacteria</taxon>
        <taxon>Candidatus Woeseibacteriota</taxon>
    </lineage>
</organism>
<evidence type="ECO:0000256" key="4">
    <source>
        <dbReference type="ARBA" id="ARBA00023136"/>
    </source>
</evidence>
<dbReference type="PATRIC" id="fig|1618563.3.peg.419"/>
<dbReference type="NCBIfam" id="TIGR00247">
    <property type="entry name" value="endolytic transglycosylase MltG"/>
    <property type="match status" value="1"/>
</dbReference>
<evidence type="ECO:0000256" key="3">
    <source>
        <dbReference type="ARBA" id="ARBA00022989"/>
    </source>
</evidence>
<gene>
    <name evidence="7" type="ORF">UU12_C0023G0001</name>
</gene>
<keyword evidence="5 7" id="KW-0456">Lyase</keyword>